<gene>
    <name evidence="1" type="ORF">SAMN04487772_12032</name>
</gene>
<evidence type="ECO:0000313" key="2">
    <source>
        <dbReference type="Proteomes" id="UP000199800"/>
    </source>
</evidence>
<evidence type="ECO:0000313" key="1">
    <source>
        <dbReference type="EMBL" id="SET43389.1"/>
    </source>
</evidence>
<dbReference type="Proteomes" id="UP000199800">
    <property type="component" value="Unassembled WGS sequence"/>
</dbReference>
<reference evidence="1 2" key="1">
    <citation type="submission" date="2016-10" db="EMBL/GenBank/DDBJ databases">
        <authorList>
            <person name="de Groot N.N."/>
        </authorList>
    </citation>
    <scope>NUCLEOTIDE SEQUENCE [LARGE SCALE GENOMIC DNA]</scope>
    <source>
        <strain evidence="1 2">DSM 1801</strain>
    </source>
</reference>
<dbReference type="AlphaFoldDB" id="A0A1I0EE97"/>
<dbReference type="STRING" id="29364.SAMN04487772_12032"/>
<dbReference type="EMBL" id="FOHN01000020">
    <property type="protein sequence ID" value="SET43389.1"/>
    <property type="molecule type" value="Genomic_DNA"/>
</dbReference>
<organism evidence="1 2">
    <name type="scientific">[Clostridium] polysaccharolyticum</name>
    <dbReference type="NCBI Taxonomy" id="29364"/>
    <lineage>
        <taxon>Bacteria</taxon>
        <taxon>Bacillati</taxon>
        <taxon>Bacillota</taxon>
        <taxon>Clostridia</taxon>
        <taxon>Lachnospirales</taxon>
        <taxon>Lachnospiraceae</taxon>
    </lineage>
</organism>
<proteinExistence type="predicted"/>
<sequence>MKIEKEERILMIYLESKDSLLRLKEEILESAKQEEVYAIAFIVTKEWKFNLKEAEPIFHWMKKIPFLTMIAVEEISDSNKVFSVFGEYRLTKVSYEIEFSSYEESDWKNRGKLLYGARAGKDTSYFIQANVPEENICDAIRRKGKEWFSGKSADHIRLLIAFFKNFNEEQSEEKLLSLESHAFCDLIRGEQVNMP</sequence>
<dbReference type="RefSeq" id="WP_092478469.1">
    <property type="nucleotide sequence ID" value="NZ_FOHN01000020.1"/>
</dbReference>
<name>A0A1I0EE97_9FIRM</name>
<accession>A0A1I0EE97</accession>
<protein>
    <submittedName>
        <fullName evidence="1">Uncharacterized protein</fullName>
    </submittedName>
</protein>
<keyword evidence="2" id="KW-1185">Reference proteome</keyword>